<reference evidence="2" key="1">
    <citation type="submission" date="2014-09" db="EMBL/GenBank/DDBJ databases">
        <authorList>
            <person name="Magalhaes I.L.F."/>
            <person name="Oliveira U."/>
            <person name="Santos F.R."/>
            <person name="Vidigal T.H.D.A."/>
            <person name="Brescovit A.D."/>
            <person name="Santos A.J."/>
        </authorList>
    </citation>
    <scope>NUCLEOTIDE SEQUENCE</scope>
    <source>
        <tissue evidence="2">Shoot tissue taken approximately 20 cm above the soil surface</tissue>
    </source>
</reference>
<protein>
    <submittedName>
        <fullName evidence="2">Uncharacterized protein</fullName>
    </submittedName>
</protein>
<evidence type="ECO:0000313" key="2">
    <source>
        <dbReference type="EMBL" id="JAD33294.1"/>
    </source>
</evidence>
<reference evidence="2" key="2">
    <citation type="journal article" date="2015" name="Data Brief">
        <title>Shoot transcriptome of the giant reed, Arundo donax.</title>
        <authorList>
            <person name="Barrero R.A."/>
            <person name="Guerrero F.D."/>
            <person name="Moolhuijzen P."/>
            <person name="Goolsby J.A."/>
            <person name="Tidwell J."/>
            <person name="Bellgard S.E."/>
            <person name="Bellgard M.I."/>
        </authorList>
    </citation>
    <scope>NUCLEOTIDE SEQUENCE</scope>
    <source>
        <tissue evidence="2">Shoot tissue taken approximately 20 cm above the soil surface</tissue>
    </source>
</reference>
<keyword evidence="1" id="KW-0812">Transmembrane</keyword>
<keyword evidence="1" id="KW-0472">Membrane</keyword>
<dbReference type="EMBL" id="GBRH01264601">
    <property type="protein sequence ID" value="JAD33294.1"/>
    <property type="molecule type" value="Transcribed_RNA"/>
</dbReference>
<sequence length="40" mass="4886">MSRGINNQVLPLCFKFFIVFIFLFFLLKFWNIVFVDFCMS</sequence>
<dbReference type="AlphaFoldDB" id="A0A0A8Z1K3"/>
<name>A0A0A8Z1K3_ARUDO</name>
<feature type="transmembrane region" description="Helical" evidence="1">
    <location>
        <begin position="12"/>
        <end position="33"/>
    </location>
</feature>
<evidence type="ECO:0000256" key="1">
    <source>
        <dbReference type="SAM" id="Phobius"/>
    </source>
</evidence>
<proteinExistence type="predicted"/>
<accession>A0A0A8Z1K3</accession>
<organism evidence="2">
    <name type="scientific">Arundo donax</name>
    <name type="common">Giant reed</name>
    <name type="synonym">Donax arundinaceus</name>
    <dbReference type="NCBI Taxonomy" id="35708"/>
    <lineage>
        <taxon>Eukaryota</taxon>
        <taxon>Viridiplantae</taxon>
        <taxon>Streptophyta</taxon>
        <taxon>Embryophyta</taxon>
        <taxon>Tracheophyta</taxon>
        <taxon>Spermatophyta</taxon>
        <taxon>Magnoliopsida</taxon>
        <taxon>Liliopsida</taxon>
        <taxon>Poales</taxon>
        <taxon>Poaceae</taxon>
        <taxon>PACMAD clade</taxon>
        <taxon>Arundinoideae</taxon>
        <taxon>Arundineae</taxon>
        <taxon>Arundo</taxon>
    </lineage>
</organism>
<keyword evidence="1" id="KW-1133">Transmembrane helix</keyword>